<keyword evidence="1" id="KW-0732">Signal</keyword>
<sequence>MRVLILLLSLMIFSSCSKKPDNCNQFKTGTFKYTDSAYDGYIIERNDSIQIETNELKNIKITCTVKWLSDCEFIVTPIETLNHYEEILNIPINVKIIETENNRFRCKSVSNYNITEVEMEKIK</sequence>
<dbReference type="RefSeq" id="WP_112378252.1">
    <property type="nucleotide sequence ID" value="NZ_CP030104.1"/>
</dbReference>
<dbReference type="EMBL" id="CP030104">
    <property type="protein sequence ID" value="AWX44806.1"/>
    <property type="molecule type" value="Genomic_DNA"/>
</dbReference>
<evidence type="ECO:0000256" key="1">
    <source>
        <dbReference type="SAM" id="SignalP"/>
    </source>
</evidence>
<feature type="chain" id="PRO_5016232765" description="DNA topoisomerase IV" evidence="1">
    <location>
        <begin position="19"/>
        <end position="123"/>
    </location>
</feature>
<accession>A0A2Z4LSK3</accession>
<protein>
    <recommendedName>
        <fullName evidence="4">DNA topoisomerase IV</fullName>
    </recommendedName>
</protein>
<dbReference type="Proteomes" id="UP000248536">
    <property type="component" value="Chromosome"/>
</dbReference>
<organism evidence="2 3">
    <name type="scientific">Flagellimonas maritima</name>
    <dbReference type="NCBI Taxonomy" id="1383885"/>
    <lineage>
        <taxon>Bacteria</taxon>
        <taxon>Pseudomonadati</taxon>
        <taxon>Bacteroidota</taxon>
        <taxon>Flavobacteriia</taxon>
        <taxon>Flavobacteriales</taxon>
        <taxon>Flavobacteriaceae</taxon>
        <taxon>Flagellimonas</taxon>
    </lineage>
</organism>
<keyword evidence="3" id="KW-1185">Reference proteome</keyword>
<evidence type="ECO:0008006" key="4">
    <source>
        <dbReference type="Google" id="ProtNLM"/>
    </source>
</evidence>
<proteinExistence type="predicted"/>
<evidence type="ECO:0000313" key="3">
    <source>
        <dbReference type="Proteomes" id="UP000248536"/>
    </source>
</evidence>
<feature type="signal peptide" evidence="1">
    <location>
        <begin position="1"/>
        <end position="18"/>
    </location>
</feature>
<name>A0A2Z4LSK3_9FLAO</name>
<evidence type="ECO:0000313" key="2">
    <source>
        <dbReference type="EMBL" id="AWX44806.1"/>
    </source>
</evidence>
<gene>
    <name evidence="2" type="ORF">HME9304_01811</name>
</gene>
<dbReference type="KEGG" id="spon:HME9304_01811"/>
<dbReference type="PROSITE" id="PS51257">
    <property type="entry name" value="PROKAR_LIPOPROTEIN"/>
    <property type="match status" value="1"/>
</dbReference>
<dbReference type="OrthoDB" id="1144076at2"/>
<dbReference type="AlphaFoldDB" id="A0A2Z4LSK3"/>
<reference evidence="2 3" key="1">
    <citation type="submission" date="2018-06" db="EMBL/GenBank/DDBJ databases">
        <title>Spongiibacterium sp. HME9304 Genome sequencing and assembly.</title>
        <authorList>
            <person name="Kang H."/>
            <person name="Kim H."/>
            <person name="Joh K."/>
        </authorList>
    </citation>
    <scope>NUCLEOTIDE SEQUENCE [LARGE SCALE GENOMIC DNA]</scope>
    <source>
        <strain evidence="2 3">HME9304</strain>
    </source>
</reference>